<evidence type="ECO:0000256" key="3">
    <source>
        <dbReference type="ARBA" id="ARBA00022989"/>
    </source>
</evidence>
<evidence type="ECO:0000256" key="1">
    <source>
        <dbReference type="ARBA" id="ARBA00004127"/>
    </source>
</evidence>
<feature type="transmembrane region" description="Helical" evidence="5">
    <location>
        <begin position="48"/>
        <end position="71"/>
    </location>
</feature>
<dbReference type="Gene3D" id="1.20.120.1630">
    <property type="match status" value="1"/>
</dbReference>
<dbReference type="InterPro" id="IPR007318">
    <property type="entry name" value="Phopholipid_MeTrfase"/>
</dbReference>
<keyword evidence="4 5" id="KW-0472">Membrane</keyword>
<evidence type="ECO:0000313" key="7">
    <source>
        <dbReference type="Proteomes" id="UP001166251"/>
    </source>
</evidence>
<keyword evidence="2 5" id="KW-0812">Transmembrane</keyword>
<keyword evidence="3 5" id="KW-1133">Transmembrane helix</keyword>
<sequence>MTLLAKPHWLELKLPPVLLVVIAAGLIVISPAFSYFESVNQARQMSSWMPLTATGLMALGIIVAITGVYQFRQYQTTVNPVNPHHASSLVTTGIYRFSRNPMYLGMLIALLGWSAWWQQPFGLIITQLFNLYMSRFQIIPEERALQGQFGLQFDEYCQQTRRWL</sequence>
<evidence type="ECO:0000256" key="4">
    <source>
        <dbReference type="ARBA" id="ARBA00023136"/>
    </source>
</evidence>
<name>A0ABS7EL48_9GAMM</name>
<evidence type="ECO:0000256" key="2">
    <source>
        <dbReference type="ARBA" id="ARBA00022692"/>
    </source>
</evidence>
<dbReference type="Pfam" id="PF04191">
    <property type="entry name" value="PEMT"/>
    <property type="match status" value="1"/>
</dbReference>
<reference evidence="6" key="1">
    <citation type="submission" date="2021-07" db="EMBL/GenBank/DDBJ databases">
        <title>Neiella marina sp. nov., isolated from the intestinal content of sea cucumber Apostichopus japonicus.</title>
        <authorList>
            <person name="Bai X."/>
        </authorList>
    </citation>
    <scope>NUCLEOTIDE SEQUENCE</scope>
    <source>
        <strain evidence="6">126</strain>
    </source>
</reference>
<accession>A0ABS7EL48</accession>
<comment type="subcellular location">
    <subcellularLocation>
        <location evidence="1">Endomembrane system</location>
        <topology evidence="1">Multi-pass membrane protein</topology>
    </subcellularLocation>
</comment>
<gene>
    <name evidence="6" type="ORF">K0504_15345</name>
</gene>
<dbReference type="EMBL" id="JAHZSS010000022">
    <property type="protein sequence ID" value="MBW8192412.1"/>
    <property type="molecule type" value="Genomic_DNA"/>
</dbReference>
<feature type="transmembrane region" description="Helical" evidence="5">
    <location>
        <begin position="17"/>
        <end position="36"/>
    </location>
</feature>
<evidence type="ECO:0000313" key="6">
    <source>
        <dbReference type="EMBL" id="MBW8192412.1"/>
    </source>
</evidence>
<dbReference type="PANTHER" id="PTHR12714">
    <property type="entry name" value="PROTEIN-S ISOPRENYLCYSTEINE O-METHYLTRANSFERASE"/>
    <property type="match status" value="1"/>
</dbReference>
<keyword evidence="7" id="KW-1185">Reference proteome</keyword>
<evidence type="ECO:0000256" key="5">
    <source>
        <dbReference type="SAM" id="Phobius"/>
    </source>
</evidence>
<protein>
    <submittedName>
        <fullName evidence="6">Isoprenylcysteine carboxylmethyltransferase family protein</fullName>
    </submittedName>
</protein>
<proteinExistence type="predicted"/>
<organism evidence="6 7">
    <name type="scientific">Neiella holothuriorum</name>
    <dbReference type="NCBI Taxonomy" id="2870530"/>
    <lineage>
        <taxon>Bacteria</taxon>
        <taxon>Pseudomonadati</taxon>
        <taxon>Pseudomonadota</taxon>
        <taxon>Gammaproteobacteria</taxon>
        <taxon>Alteromonadales</taxon>
        <taxon>Echinimonadaceae</taxon>
        <taxon>Neiella</taxon>
    </lineage>
</organism>
<feature type="transmembrane region" description="Helical" evidence="5">
    <location>
        <begin position="102"/>
        <end position="125"/>
    </location>
</feature>
<comment type="caution">
    <text evidence="6">The sequence shown here is derived from an EMBL/GenBank/DDBJ whole genome shotgun (WGS) entry which is preliminary data.</text>
</comment>
<dbReference type="RefSeq" id="WP_220105035.1">
    <property type="nucleotide sequence ID" value="NZ_JAHZSS010000022.1"/>
</dbReference>
<dbReference type="Proteomes" id="UP001166251">
    <property type="component" value="Unassembled WGS sequence"/>
</dbReference>
<dbReference type="PANTHER" id="PTHR12714:SF24">
    <property type="entry name" value="SLR1182 PROTEIN"/>
    <property type="match status" value="1"/>
</dbReference>